<accession>A0A2P2N2X7</accession>
<organism evidence="1">
    <name type="scientific">Rhizophora mucronata</name>
    <name type="common">Asiatic mangrove</name>
    <dbReference type="NCBI Taxonomy" id="61149"/>
    <lineage>
        <taxon>Eukaryota</taxon>
        <taxon>Viridiplantae</taxon>
        <taxon>Streptophyta</taxon>
        <taxon>Embryophyta</taxon>
        <taxon>Tracheophyta</taxon>
        <taxon>Spermatophyta</taxon>
        <taxon>Magnoliopsida</taxon>
        <taxon>eudicotyledons</taxon>
        <taxon>Gunneridae</taxon>
        <taxon>Pentapetalae</taxon>
        <taxon>rosids</taxon>
        <taxon>fabids</taxon>
        <taxon>Malpighiales</taxon>
        <taxon>Rhizophoraceae</taxon>
        <taxon>Rhizophora</taxon>
    </lineage>
</organism>
<sequence>MNVGHAHWRFYFISPLNVGALAPTGIWEKLELK</sequence>
<proteinExistence type="predicted"/>
<evidence type="ECO:0000313" key="1">
    <source>
        <dbReference type="EMBL" id="MBX36843.1"/>
    </source>
</evidence>
<protein>
    <submittedName>
        <fullName evidence="1">Uncharacterized protein</fullName>
    </submittedName>
</protein>
<dbReference type="EMBL" id="GGEC01056359">
    <property type="protein sequence ID" value="MBX36843.1"/>
    <property type="molecule type" value="Transcribed_RNA"/>
</dbReference>
<dbReference type="AlphaFoldDB" id="A0A2P2N2X7"/>
<reference evidence="1" key="1">
    <citation type="submission" date="2018-02" db="EMBL/GenBank/DDBJ databases">
        <title>Rhizophora mucronata_Transcriptome.</title>
        <authorList>
            <person name="Meera S.P."/>
            <person name="Sreeshan A."/>
            <person name="Augustine A."/>
        </authorList>
    </citation>
    <scope>NUCLEOTIDE SEQUENCE</scope>
    <source>
        <tissue evidence="1">Leaf</tissue>
    </source>
</reference>
<name>A0A2P2N2X7_RHIMU</name>